<comment type="caution">
    <text evidence="1">The sequence shown here is derived from an EMBL/GenBank/DDBJ whole genome shotgun (WGS) entry which is preliminary data.</text>
</comment>
<sequence length="122" mass="14783">MLETNDNENTTFQNLWDIMKAVLRGEFVALEAYLKIQEKLIINHLTLQLEELEIEQQEKSRVSRRKEITKIRAEINNIEIKKKIQKINEIKSWFFERINKIDELLARFTKKQREDPNKQNQK</sequence>
<dbReference type="EMBL" id="JABWUV010000003">
    <property type="protein sequence ID" value="KAF6368994.1"/>
    <property type="molecule type" value="Genomic_DNA"/>
</dbReference>
<reference evidence="1 2" key="1">
    <citation type="journal article" date="2020" name="Nature">
        <title>Six reference-quality genomes reveal evolution of bat adaptations.</title>
        <authorList>
            <person name="Jebb D."/>
            <person name="Huang Z."/>
            <person name="Pippel M."/>
            <person name="Hughes G.M."/>
            <person name="Lavrichenko K."/>
            <person name="Devanna P."/>
            <person name="Winkler S."/>
            <person name="Jermiin L.S."/>
            <person name="Skirmuntt E.C."/>
            <person name="Katzourakis A."/>
            <person name="Burkitt-Gray L."/>
            <person name="Ray D.A."/>
            <person name="Sullivan K.A.M."/>
            <person name="Roscito J.G."/>
            <person name="Kirilenko B.M."/>
            <person name="Davalos L.M."/>
            <person name="Corthals A.P."/>
            <person name="Power M.L."/>
            <person name="Jones G."/>
            <person name="Ransome R.D."/>
            <person name="Dechmann D.K.N."/>
            <person name="Locatelli A.G."/>
            <person name="Puechmaille S.J."/>
            <person name="Fedrigo O."/>
            <person name="Jarvis E.D."/>
            <person name="Hiller M."/>
            <person name="Vernes S.C."/>
            <person name="Myers E.W."/>
            <person name="Teeling E.C."/>
        </authorList>
    </citation>
    <scope>NUCLEOTIDE SEQUENCE [LARGE SCALE GENOMIC DNA]</scope>
    <source>
        <strain evidence="1">MMyoMyo1</strain>
        <tissue evidence="1">Flight muscle</tissue>
    </source>
</reference>
<gene>
    <name evidence="1" type="ORF">mMyoMyo1_010403</name>
</gene>
<proteinExistence type="predicted"/>
<keyword evidence="2" id="KW-1185">Reference proteome</keyword>
<dbReference type="AlphaFoldDB" id="A0A7J7Z4B1"/>
<evidence type="ECO:0000313" key="1">
    <source>
        <dbReference type="EMBL" id="KAF6368994.1"/>
    </source>
</evidence>
<evidence type="ECO:0000313" key="2">
    <source>
        <dbReference type="Proteomes" id="UP000527355"/>
    </source>
</evidence>
<dbReference type="Proteomes" id="UP000527355">
    <property type="component" value="Unassembled WGS sequence"/>
</dbReference>
<name>A0A7J7Z4B1_MYOMY</name>
<protein>
    <submittedName>
        <fullName evidence="1">Uncharacterized protein</fullName>
    </submittedName>
</protein>
<organism evidence="1 2">
    <name type="scientific">Myotis myotis</name>
    <name type="common">Greater mouse-eared bat</name>
    <name type="synonym">Vespertilio myotis</name>
    <dbReference type="NCBI Taxonomy" id="51298"/>
    <lineage>
        <taxon>Eukaryota</taxon>
        <taxon>Metazoa</taxon>
        <taxon>Chordata</taxon>
        <taxon>Craniata</taxon>
        <taxon>Vertebrata</taxon>
        <taxon>Euteleostomi</taxon>
        <taxon>Mammalia</taxon>
        <taxon>Eutheria</taxon>
        <taxon>Laurasiatheria</taxon>
        <taxon>Chiroptera</taxon>
        <taxon>Yangochiroptera</taxon>
        <taxon>Vespertilionidae</taxon>
        <taxon>Myotis</taxon>
    </lineage>
</organism>
<dbReference type="PANTHER" id="PTHR19446">
    <property type="entry name" value="REVERSE TRANSCRIPTASES"/>
    <property type="match status" value="1"/>
</dbReference>
<accession>A0A7J7Z4B1</accession>